<evidence type="ECO:0000259" key="9">
    <source>
        <dbReference type="PROSITE" id="PS51551"/>
    </source>
</evidence>
<evidence type="ECO:0000256" key="3">
    <source>
        <dbReference type="ARBA" id="ARBA00023136"/>
    </source>
</evidence>
<name>A0A5J5CP77_9PERO</name>
<dbReference type="GO" id="GO:0007411">
    <property type="term" value="P:axon guidance"/>
    <property type="evidence" value="ECO:0007669"/>
    <property type="project" value="TreeGrafter"/>
</dbReference>
<feature type="compositionally biased region" description="Basic and acidic residues" evidence="8">
    <location>
        <begin position="224"/>
        <end position="243"/>
    </location>
</feature>
<feature type="domain" description="Ephrin RBD" evidence="9">
    <location>
        <begin position="97"/>
        <end position="242"/>
    </location>
</feature>
<dbReference type="AlphaFoldDB" id="A0A5J5CP77"/>
<evidence type="ECO:0000313" key="11">
    <source>
        <dbReference type="Proteomes" id="UP000327493"/>
    </source>
</evidence>
<reference evidence="10 11" key="1">
    <citation type="submission" date="2019-08" db="EMBL/GenBank/DDBJ databases">
        <title>A chromosome-level genome assembly, high-density linkage maps, and genome scans reveal the genomic architecture of hybrid incompatibilities underlying speciation via character displacement in darters (Percidae: Etheostominae).</title>
        <authorList>
            <person name="Moran R.L."/>
            <person name="Catchen J.M."/>
            <person name="Fuller R.C."/>
        </authorList>
    </citation>
    <scope>NUCLEOTIDE SEQUENCE [LARGE SCALE GENOMIC DNA]</scope>
    <source>
        <strain evidence="10">EspeVRDwgs_2016</strain>
        <tissue evidence="10">Muscle</tissue>
    </source>
</reference>
<dbReference type="EMBL" id="VOFY01000019">
    <property type="protein sequence ID" value="KAA8582535.1"/>
    <property type="molecule type" value="Genomic_DNA"/>
</dbReference>
<evidence type="ECO:0000256" key="8">
    <source>
        <dbReference type="SAM" id="MobiDB-lite"/>
    </source>
</evidence>
<protein>
    <recommendedName>
        <fullName evidence="9">Ephrin RBD domain-containing protein</fullName>
    </recommendedName>
</protein>
<evidence type="ECO:0000256" key="1">
    <source>
        <dbReference type="ARBA" id="ARBA00004370"/>
    </source>
</evidence>
<dbReference type="GO" id="GO:0005886">
    <property type="term" value="C:plasma membrane"/>
    <property type="evidence" value="ECO:0007669"/>
    <property type="project" value="TreeGrafter"/>
</dbReference>
<dbReference type="Proteomes" id="UP000327493">
    <property type="component" value="Chromosome 19"/>
</dbReference>
<keyword evidence="2" id="KW-0732">Signal</keyword>
<dbReference type="GO" id="GO:0046875">
    <property type="term" value="F:ephrin receptor binding"/>
    <property type="evidence" value="ECO:0007669"/>
    <property type="project" value="TreeGrafter"/>
</dbReference>
<evidence type="ECO:0000313" key="10">
    <source>
        <dbReference type="EMBL" id="KAA8582535.1"/>
    </source>
</evidence>
<dbReference type="PANTHER" id="PTHR11304:SF34">
    <property type="entry name" value="EPHRIN-B3"/>
    <property type="match status" value="1"/>
</dbReference>
<gene>
    <name evidence="10" type="ORF">FQN60_006206</name>
</gene>
<feature type="region of interest" description="Disordered" evidence="8">
    <location>
        <begin position="223"/>
        <end position="272"/>
    </location>
</feature>
<comment type="similarity">
    <text evidence="6 7">Belongs to the ephrin family.</text>
</comment>
<feature type="compositionally biased region" description="Acidic residues" evidence="8">
    <location>
        <begin position="255"/>
        <end position="266"/>
    </location>
</feature>
<evidence type="ECO:0000256" key="2">
    <source>
        <dbReference type="ARBA" id="ARBA00022729"/>
    </source>
</evidence>
<dbReference type="PRINTS" id="PR01347">
    <property type="entry name" value="EPHRIN"/>
</dbReference>
<evidence type="ECO:0000256" key="7">
    <source>
        <dbReference type="RuleBase" id="RU004375"/>
    </source>
</evidence>
<accession>A0A5J5CP77</accession>
<evidence type="ECO:0000256" key="4">
    <source>
        <dbReference type="ARBA" id="ARBA00023157"/>
    </source>
</evidence>
<dbReference type="InterPro" id="IPR008972">
    <property type="entry name" value="Cupredoxin"/>
</dbReference>
<keyword evidence="11" id="KW-1185">Reference proteome</keyword>
<proteinExistence type="inferred from homology"/>
<dbReference type="GO" id="GO:0048013">
    <property type="term" value="P:ephrin receptor signaling pathway"/>
    <property type="evidence" value="ECO:0007669"/>
    <property type="project" value="TreeGrafter"/>
</dbReference>
<comment type="subcellular location">
    <subcellularLocation>
        <location evidence="1">Membrane</location>
    </subcellularLocation>
</comment>
<dbReference type="PANTHER" id="PTHR11304">
    <property type="entry name" value="EPHRIN"/>
    <property type="match status" value="1"/>
</dbReference>
<dbReference type="SUPFAM" id="SSF49503">
    <property type="entry name" value="Cupredoxins"/>
    <property type="match status" value="1"/>
</dbReference>
<dbReference type="InterPro" id="IPR031328">
    <property type="entry name" value="Ephrin"/>
</dbReference>
<sequence length="289" mass="33111">MQPRFVDTEGVTERRGKVRLRNLLHLYSTYSINGVRACARLSEADRKRWPCAERGGAVTEFESLIEFMPPLTAVFHVPGSGKTSGSCAATVSPPALQTAHPLSPVNESKFRDDKGYVLYPQIGDRLDLICPPLDTARSTPEYEYYKLYLVSLREQADRCEVTGPPNIVLTCDEPTRERRFTIKFQEFSPNLWGHEFKSMHDYYIIGESRKKNTGDQGMACVGMGEREGGKEGRKRERGRESVTKRRRKMGNISETESEIEERDETMEERKRRETLHCSLNELHLFATLR</sequence>
<organism evidence="10 11">
    <name type="scientific">Etheostoma spectabile</name>
    <name type="common">orangethroat darter</name>
    <dbReference type="NCBI Taxonomy" id="54343"/>
    <lineage>
        <taxon>Eukaryota</taxon>
        <taxon>Metazoa</taxon>
        <taxon>Chordata</taxon>
        <taxon>Craniata</taxon>
        <taxon>Vertebrata</taxon>
        <taxon>Euteleostomi</taxon>
        <taxon>Actinopterygii</taxon>
        <taxon>Neopterygii</taxon>
        <taxon>Teleostei</taxon>
        <taxon>Neoteleostei</taxon>
        <taxon>Acanthomorphata</taxon>
        <taxon>Eupercaria</taxon>
        <taxon>Perciformes</taxon>
        <taxon>Percoidei</taxon>
        <taxon>Percidae</taxon>
        <taxon>Etheostomatinae</taxon>
        <taxon>Etheostoma</taxon>
    </lineage>
</organism>
<dbReference type="Pfam" id="PF00812">
    <property type="entry name" value="Ephrin"/>
    <property type="match status" value="1"/>
</dbReference>
<comment type="caution">
    <text evidence="10">The sequence shown here is derived from an EMBL/GenBank/DDBJ whole genome shotgun (WGS) entry which is preliminary data.</text>
</comment>
<keyword evidence="3 7" id="KW-0472">Membrane</keyword>
<comment type="caution">
    <text evidence="6">Lacks conserved residue(s) required for the propagation of feature annotation.</text>
</comment>
<dbReference type="Gene3D" id="2.60.40.420">
    <property type="entry name" value="Cupredoxins - blue copper proteins"/>
    <property type="match status" value="1"/>
</dbReference>
<dbReference type="PROSITE" id="PS51551">
    <property type="entry name" value="EPHRIN_RBD_2"/>
    <property type="match status" value="1"/>
</dbReference>
<keyword evidence="5" id="KW-0325">Glycoprotein</keyword>
<evidence type="ECO:0000256" key="5">
    <source>
        <dbReference type="ARBA" id="ARBA00023180"/>
    </source>
</evidence>
<dbReference type="InterPro" id="IPR001799">
    <property type="entry name" value="Ephrin_RBD"/>
</dbReference>
<evidence type="ECO:0000256" key="6">
    <source>
        <dbReference type="PROSITE-ProRule" id="PRU00884"/>
    </source>
</evidence>
<keyword evidence="4" id="KW-1015">Disulfide bond</keyword>